<dbReference type="AlphaFoldDB" id="A0AB35RIM5"/>
<organism evidence="1 2">
    <name type="scientific">Phytobacter ursingii</name>
    <dbReference type="NCBI Taxonomy" id="1972431"/>
    <lineage>
        <taxon>Bacteria</taxon>
        <taxon>Pseudomonadati</taxon>
        <taxon>Pseudomonadota</taxon>
        <taxon>Gammaproteobacteria</taxon>
        <taxon>Enterobacterales</taxon>
        <taxon>Enterobacteriaceae</taxon>
        <taxon>Phytobacter</taxon>
    </lineage>
</organism>
<accession>A0AB35RIM5</accession>
<keyword evidence="2" id="KW-1185">Reference proteome</keyword>
<sequence length="75" mass="8829">MIGKFLSRFKKDPELVKYDDWVKRFSAQILECTRSEDAVRAELECWPFITGDSIYNWRDADPVDAANEALSYYED</sequence>
<name>A0AB35RIM5_9ENTR</name>
<evidence type="ECO:0000313" key="2">
    <source>
        <dbReference type="Proteomes" id="UP001286589"/>
    </source>
</evidence>
<gene>
    <name evidence="1" type="ORF">R0H02_05005</name>
</gene>
<reference evidence="1 2" key="1">
    <citation type="submission" date="2023-10" db="EMBL/GenBank/DDBJ databases">
        <title>Phytobacter spp. The emergence of a new genus of hospital-origin enterobacteria encoding carbapenemases in Argentina.</title>
        <authorList>
            <person name="Vay C."/>
            <person name="Almuzara M."/>
            <person name="Traglia G.M."/>
            <person name="Campos J."/>
        </authorList>
    </citation>
    <scope>NUCLEOTIDE SEQUENCE [LARGE SCALE GENOMIC DNA]</scope>
    <source>
        <strain evidence="1 2">CVMA36</strain>
    </source>
</reference>
<evidence type="ECO:0000313" key="1">
    <source>
        <dbReference type="EMBL" id="MDV2861823.1"/>
    </source>
</evidence>
<dbReference type="RefSeq" id="WP_317101400.1">
    <property type="nucleotide sequence ID" value="NZ_JAWJAC010000003.1"/>
</dbReference>
<proteinExistence type="predicted"/>
<dbReference type="Proteomes" id="UP001286589">
    <property type="component" value="Unassembled WGS sequence"/>
</dbReference>
<dbReference type="EMBL" id="JAWJAC010000003">
    <property type="protein sequence ID" value="MDV2861823.1"/>
    <property type="molecule type" value="Genomic_DNA"/>
</dbReference>
<comment type="caution">
    <text evidence="1">The sequence shown here is derived from an EMBL/GenBank/DDBJ whole genome shotgun (WGS) entry which is preliminary data.</text>
</comment>
<protein>
    <submittedName>
        <fullName evidence="1">Uncharacterized protein</fullName>
    </submittedName>
</protein>